<dbReference type="AlphaFoldDB" id="A0A8J6XKA5"/>
<keyword evidence="2" id="KW-1185">Reference proteome</keyword>
<proteinExistence type="predicted"/>
<comment type="caution">
    <text evidence="1">The sequence shown here is derived from an EMBL/GenBank/DDBJ whole genome shotgun (WGS) entry which is preliminary data.</text>
</comment>
<evidence type="ECO:0000313" key="2">
    <source>
        <dbReference type="Proteomes" id="UP000629098"/>
    </source>
</evidence>
<dbReference type="Proteomes" id="UP000629098">
    <property type="component" value="Unassembled WGS sequence"/>
</dbReference>
<reference evidence="1" key="1">
    <citation type="submission" date="2020-09" db="EMBL/GenBank/DDBJ databases">
        <title>Iningainema tapete sp. nov. (Scytonemataceae, Cyanobacteria) from greenhouses in central Florida (USA) produces two types of nodularin with biosynthetic potential for microcystin-LR and anabaenopeptins.</title>
        <authorList>
            <person name="Berthold D.E."/>
            <person name="Lefler F.W."/>
            <person name="Huang I.-S."/>
            <person name="Abdulla H."/>
            <person name="Zimba P.V."/>
            <person name="Laughinghouse H.D. IV."/>
        </authorList>
    </citation>
    <scope>NUCLEOTIDE SEQUENCE</scope>
    <source>
        <strain evidence="1">BLCCT55</strain>
    </source>
</reference>
<dbReference type="EMBL" id="JACXAE010000126">
    <property type="protein sequence ID" value="MBD2778475.1"/>
    <property type="molecule type" value="Genomic_DNA"/>
</dbReference>
<sequence length="305" mass="35211">MEESINKFFSQINNIFIHLDKRQYEMEKRLDLMQRALGRIEMRQLKHQSSDNVLDYEYQVFSQWGEDGIIQFLINNIEIERKIFVEFGVEDYQQANTKFLLVNNNWSGLVIDGSDANISRLKTDYVYWNYNLKAVKAFVTKDNINNLLLENGLTGEIGLLSIDIDGNDYWIWDAINVINPVIVIVEYNYRFGSEAAVTIPYSEDFDRSKAHHSMIYFGASLKAICLLAKRKGYTFVGCCSNGVNAFFIRTDKKPSTLKEMTLEEGYKSGQFCETRNEDGVQVKTPPQQEVLLLQSLNLPLVTIDE</sequence>
<protein>
    <submittedName>
        <fullName evidence="1">Uncharacterized protein</fullName>
    </submittedName>
</protein>
<accession>A0A8J6XKA5</accession>
<gene>
    <name evidence="1" type="ORF">ICL16_42140</name>
</gene>
<organism evidence="1 2">
    <name type="scientific">Iningainema tapete BLCC-T55</name>
    <dbReference type="NCBI Taxonomy" id="2748662"/>
    <lineage>
        <taxon>Bacteria</taxon>
        <taxon>Bacillati</taxon>
        <taxon>Cyanobacteriota</taxon>
        <taxon>Cyanophyceae</taxon>
        <taxon>Nostocales</taxon>
        <taxon>Scytonemataceae</taxon>
        <taxon>Iningainema tapete</taxon>
    </lineage>
</organism>
<evidence type="ECO:0000313" key="1">
    <source>
        <dbReference type="EMBL" id="MBD2778475.1"/>
    </source>
</evidence>
<name>A0A8J6XKA5_9CYAN</name>